<evidence type="ECO:0000256" key="1">
    <source>
        <dbReference type="SAM" id="Phobius"/>
    </source>
</evidence>
<accession>A0A3R8S5P9</accession>
<keyword evidence="1" id="KW-1133">Transmembrane helix</keyword>
<feature type="transmembrane region" description="Helical" evidence="1">
    <location>
        <begin position="72"/>
        <end position="91"/>
    </location>
</feature>
<name>A0A3R8S5P9_9BURK</name>
<dbReference type="EMBL" id="RSED01000016">
    <property type="protein sequence ID" value="RRS02998.1"/>
    <property type="molecule type" value="Genomic_DNA"/>
</dbReference>
<keyword evidence="3" id="KW-1185">Reference proteome</keyword>
<evidence type="ECO:0000313" key="2">
    <source>
        <dbReference type="EMBL" id="RRS02998.1"/>
    </source>
</evidence>
<feature type="transmembrane region" description="Helical" evidence="1">
    <location>
        <begin position="97"/>
        <end position="121"/>
    </location>
</feature>
<protein>
    <submittedName>
        <fullName evidence="2">Phosphopantetheine adenylyltransferase</fullName>
    </submittedName>
</protein>
<comment type="caution">
    <text evidence="2">The sequence shown here is derived from an EMBL/GenBank/DDBJ whole genome shotgun (WGS) entry which is preliminary data.</text>
</comment>
<gene>
    <name evidence="2" type="ORF">EIP75_17815</name>
</gene>
<keyword evidence="2" id="KW-0548">Nucleotidyltransferase</keyword>
<keyword evidence="2" id="KW-0808">Transferase</keyword>
<dbReference type="AlphaFoldDB" id="A0A3R8S5P9"/>
<dbReference type="OrthoDB" id="1495227at2"/>
<reference evidence="2 3" key="1">
    <citation type="submission" date="2018-12" db="EMBL/GenBank/DDBJ databases">
        <title>The whole draft genome of Aquabacterium sp. SJQ9.</title>
        <authorList>
            <person name="Sun L."/>
            <person name="Gao X."/>
            <person name="Chen W."/>
            <person name="Huang K."/>
        </authorList>
    </citation>
    <scope>NUCLEOTIDE SEQUENCE [LARGE SCALE GENOMIC DNA]</scope>
    <source>
        <strain evidence="2 3">SJQ9</strain>
    </source>
</reference>
<keyword evidence="1" id="KW-0472">Membrane</keyword>
<evidence type="ECO:0000313" key="3">
    <source>
        <dbReference type="Proteomes" id="UP000269265"/>
    </source>
</evidence>
<dbReference type="Proteomes" id="UP000269265">
    <property type="component" value="Unassembled WGS sequence"/>
</dbReference>
<proteinExistence type="predicted"/>
<dbReference type="RefSeq" id="WP_125244634.1">
    <property type="nucleotide sequence ID" value="NZ_RSED01000016.1"/>
</dbReference>
<sequence length="132" mass="13737">MRYFIAATLLAGGLIHLLPVVGVLGPERLASLYGVSIVDPNSLILMRHRAVLFGLIGGLMVLSVFKPALQPLAFGVGLISASSFLCIAWSVGQYNALLSRVVAVDIVALACLVAGAIAHALQRAEQTGASRS</sequence>
<feature type="transmembrane region" description="Helical" evidence="1">
    <location>
        <begin position="46"/>
        <end position="65"/>
    </location>
</feature>
<keyword evidence="1" id="KW-0812">Transmembrane</keyword>
<dbReference type="GO" id="GO:0016779">
    <property type="term" value="F:nucleotidyltransferase activity"/>
    <property type="evidence" value="ECO:0007669"/>
    <property type="project" value="UniProtKB-KW"/>
</dbReference>
<organism evidence="2 3">
    <name type="scientific">Aquabacterium soli</name>
    <dbReference type="NCBI Taxonomy" id="2493092"/>
    <lineage>
        <taxon>Bacteria</taxon>
        <taxon>Pseudomonadati</taxon>
        <taxon>Pseudomonadota</taxon>
        <taxon>Betaproteobacteria</taxon>
        <taxon>Burkholderiales</taxon>
        <taxon>Aquabacterium</taxon>
    </lineage>
</organism>